<dbReference type="Proteomes" id="UP000322084">
    <property type="component" value="Unassembled WGS sequence"/>
</dbReference>
<dbReference type="RefSeq" id="WP_150000871.1">
    <property type="nucleotide sequence ID" value="NZ_BKCL01000007.1"/>
</dbReference>
<evidence type="ECO:0008006" key="6">
    <source>
        <dbReference type="Google" id="ProtNLM"/>
    </source>
</evidence>
<dbReference type="EMBL" id="BKCL01000007">
    <property type="protein sequence ID" value="GEQ98611.1"/>
    <property type="molecule type" value="Genomic_DNA"/>
</dbReference>
<comment type="caution">
    <text evidence="3">The sequence shown here is derived from an EMBL/GenBank/DDBJ whole genome shotgun (WGS) entry which is preliminary data.</text>
</comment>
<evidence type="ECO:0000256" key="1">
    <source>
        <dbReference type="SAM" id="Coils"/>
    </source>
</evidence>
<organism evidence="3 5">
    <name type="scientific">Iodidimonas gelatinilytica</name>
    <dbReference type="NCBI Taxonomy" id="1236966"/>
    <lineage>
        <taxon>Bacteria</taxon>
        <taxon>Pseudomonadati</taxon>
        <taxon>Pseudomonadota</taxon>
        <taxon>Alphaproteobacteria</taxon>
        <taxon>Iodidimonadales</taxon>
        <taxon>Iodidimonadaceae</taxon>
        <taxon>Iodidimonas</taxon>
    </lineage>
</organism>
<evidence type="ECO:0000313" key="5">
    <source>
        <dbReference type="Proteomes" id="UP000325187"/>
    </source>
</evidence>
<evidence type="ECO:0000313" key="3">
    <source>
        <dbReference type="EMBL" id="GER01808.1"/>
    </source>
</evidence>
<keyword evidence="5" id="KW-1185">Reference proteome</keyword>
<name>A0A5A7N113_9PROT</name>
<feature type="coiled-coil region" evidence="1">
    <location>
        <begin position="8"/>
        <end position="93"/>
    </location>
</feature>
<gene>
    <name evidence="2" type="ORF">JCM17844_22480</name>
    <name evidence="3" type="ORF">JCM17845_24310</name>
</gene>
<evidence type="ECO:0000313" key="2">
    <source>
        <dbReference type="EMBL" id="GEQ98611.1"/>
    </source>
</evidence>
<dbReference type="EMBL" id="BKCM01000013">
    <property type="protein sequence ID" value="GER01808.1"/>
    <property type="molecule type" value="Genomic_DNA"/>
</dbReference>
<dbReference type="Proteomes" id="UP000325187">
    <property type="component" value="Unassembled WGS sequence"/>
</dbReference>
<proteinExistence type="predicted"/>
<accession>A0A5A7MRM8</accession>
<dbReference type="AlphaFoldDB" id="A0A5A7N113"/>
<sequence>MTKSGQTYESLKATLDEWEAELEKMEAKARKFRAEKQAEFDSYVKQARSQRDEAHDRISKLQKASEHAMGDIRKGAEKALDDLNDAMKRARAHYR</sequence>
<evidence type="ECO:0000313" key="4">
    <source>
        <dbReference type="Proteomes" id="UP000322084"/>
    </source>
</evidence>
<accession>A0A5A7N113</accession>
<keyword evidence="1" id="KW-0175">Coiled coil</keyword>
<reference evidence="4 5" key="1">
    <citation type="submission" date="2019-09" db="EMBL/GenBank/DDBJ databases">
        <title>NBRP : Genome information of microbial organism related human and environment.</title>
        <authorList>
            <person name="Hattori M."/>
            <person name="Oshima K."/>
            <person name="Inaba H."/>
            <person name="Suda W."/>
            <person name="Sakamoto M."/>
            <person name="Iino T."/>
            <person name="Kitahara M."/>
            <person name="Oshida Y."/>
            <person name="Iida T."/>
            <person name="Kudo T."/>
            <person name="Itoh T."/>
            <person name="Ohkuma M."/>
        </authorList>
    </citation>
    <scope>NUCLEOTIDE SEQUENCE [LARGE SCALE GENOMIC DNA]</scope>
    <source>
        <strain evidence="2 4">Hi-2</strain>
        <strain evidence="3 5">Mie-1</strain>
    </source>
</reference>
<protein>
    <recommendedName>
        <fullName evidence="6">Coiled coil domain-containing protein</fullName>
    </recommendedName>
</protein>